<dbReference type="GO" id="GO:0097009">
    <property type="term" value="P:energy homeostasis"/>
    <property type="evidence" value="ECO:0007669"/>
    <property type="project" value="UniProtKB-ARBA"/>
</dbReference>
<dbReference type="AlphaFoldDB" id="A0A3B0JR02"/>
<accession>A0A3B0JR02</accession>
<evidence type="ECO:0000259" key="3">
    <source>
        <dbReference type="Pfam" id="PF03723"/>
    </source>
</evidence>
<reference evidence="5" key="1">
    <citation type="submission" date="2018-01" db="EMBL/GenBank/DDBJ databases">
        <authorList>
            <person name="Alioto T."/>
            <person name="Alioto T."/>
        </authorList>
    </citation>
    <scope>NUCLEOTIDE SEQUENCE [LARGE SCALE GENOMIC DNA]</scope>
</reference>
<dbReference type="GO" id="GO:0005615">
    <property type="term" value="C:extracellular space"/>
    <property type="evidence" value="ECO:0007669"/>
    <property type="project" value="UniProtKB-ARBA"/>
</dbReference>
<dbReference type="InterPro" id="IPR005204">
    <property type="entry name" value="Hemocyanin_N"/>
</dbReference>
<dbReference type="InterPro" id="IPR013788">
    <property type="entry name" value="Hemocyanin/hexamerin"/>
</dbReference>
<proteinExistence type="predicted"/>
<evidence type="ECO:0000313" key="5">
    <source>
        <dbReference type="Proteomes" id="UP000268350"/>
    </source>
</evidence>
<dbReference type="EMBL" id="OUUW01000002">
    <property type="protein sequence ID" value="SPP76099.1"/>
    <property type="molecule type" value="Genomic_DNA"/>
</dbReference>
<dbReference type="InterPro" id="IPR014756">
    <property type="entry name" value="Ig_E-set"/>
</dbReference>
<dbReference type="InterPro" id="IPR037020">
    <property type="entry name" value="Hemocyanin_C_sf"/>
</dbReference>
<evidence type="ECO:0000256" key="1">
    <source>
        <dbReference type="SAM" id="SignalP"/>
    </source>
</evidence>
<dbReference type="Pfam" id="PF03723">
    <property type="entry name" value="Hemocyanin_C"/>
    <property type="match status" value="1"/>
</dbReference>
<feature type="chain" id="PRO_5017255784" evidence="1">
    <location>
        <begin position="20"/>
        <end position="644"/>
    </location>
</feature>
<dbReference type="STRING" id="7266.A0A3B0JR02"/>
<dbReference type="Gene3D" id="1.20.1370.10">
    <property type="entry name" value="Hemocyanin, N-terminal domain"/>
    <property type="match status" value="1"/>
</dbReference>
<keyword evidence="5" id="KW-1185">Reference proteome</keyword>
<evidence type="ECO:0000313" key="4">
    <source>
        <dbReference type="EMBL" id="SPP76099.1"/>
    </source>
</evidence>
<dbReference type="OMA" id="NACYARS"/>
<dbReference type="Proteomes" id="UP000268350">
    <property type="component" value="Unassembled WGS sequence"/>
</dbReference>
<feature type="domain" description="Hemocyanin C-terminal" evidence="3">
    <location>
        <begin position="460"/>
        <end position="618"/>
    </location>
</feature>
<gene>
    <name evidence="4" type="ORF">DGUA_6G006573</name>
</gene>
<feature type="domain" description="Hemocyanin N-terminal" evidence="2">
    <location>
        <begin position="43"/>
        <end position="163"/>
    </location>
</feature>
<keyword evidence="1" id="KW-0732">Signal</keyword>
<dbReference type="Pfam" id="PF03722">
    <property type="entry name" value="Hemocyanin_N"/>
    <property type="match status" value="1"/>
</dbReference>
<evidence type="ECO:0000259" key="2">
    <source>
        <dbReference type="Pfam" id="PF03722"/>
    </source>
</evidence>
<feature type="signal peptide" evidence="1">
    <location>
        <begin position="1"/>
        <end position="19"/>
    </location>
</feature>
<dbReference type="SUPFAM" id="SSF48050">
    <property type="entry name" value="Hemocyanin, N-terminal domain"/>
    <property type="match status" value="1"/>
</dbReference>
<dbReference type="PANTHER" id="PTHR11511">
    <property type="entry name" value="LARVAL STORAGE PROTEIN/PHENOLOXIDASE"/>
    <property type="match status" value="1"/>
</dbReference>
<dbReference type="PANTHER" id="PTHR11511:SF5">
    <property type="entry name" value="FAT-BODY PROTEIN 1-RELATED"/>
    <property type="match status" value="1"/>
</dbReference>
<dbReference type="Gene3D" id="2.60.40.1520">
    <property type="entry name" value="Hemocyanin, C-terminal domain"/>
    <property type="match status" value="1"/>
</dbReference>
<dbReference type="InterPro" id="IPR036697">
    <property type="entry name" value="Hemocyanin_N_sf"/>
</dbReference>
<name>A0A3B0JR02_DROGU</name>
<organism evidence="4 5">
    <name type="scientific">Drosophila guanche</name>
    <name type="common">Fruit fly</name>
    <dbReference type="NCBI Taxonomy" id="7266"/>
    <lineage>
        <taxon>Eukaryota</taxon>
        <taxon>Metazoa</taxon>
        <taxon>Ecdysozoa</taxon>
        <taxon>Arthropoda</taxon>
        <taxon>Hexapoda</taxon>
        <taxon>Insecta</taxon>
        <taxon>Pterygota</taxon>
        <taxon>Neoptera</taxon>
        <taxon>Endopterygota</taxon>
        <taxon>Diptera</taxon>
        <taxon>Brachycera</taxon>
        <taxon>Muscomorpha</taxon>
        <taxon>Ephydroidea</taxon>
        <taxon>Drosophilidae</taxon>
        <taxon>Drosophila</taxon>
        <taxon>Sophophora</taxon>
    </lineage>
</organism>
<dbReference type="SUPFAM" id="SSF81296">
    <property type="entry name" value="E set domains"/>
    <property type="match status" value="1"/>
</dbReference>
<dbReference type="OrthoDB" id="7419495at2759"/>
<dbReference type="InterPro" id="IPR005203">
    <property type="entry name" value="Hemocyanin_C"/>
</dbReference>
<sequence length="644" mass="73364">MLRLTLVWLCFHDLGGGWSRSRSLPLWNREPEDPIGRPAEQAERQRFLLDLLLQVHKPLLHQEMTAMGSRLNEEPSDYQEGAMRSLREFLDSVHENKVPRPFGNFSQLDKAMPEQLLGVYRFLVLARDWYSFQRNACYARIHFHPILFVNALQLAVEEREDTKDLRLPAMYEVLPQLFFEEEVILAAQEVSWQQLAPTRAASPKSSWLEVLRGYLSPSRPLDKEEPLNADAVVIDDERKVAHLSFDVQLSSYWNNLINRLIISIEAWKESERDMRIVDGDRQMAFRGPTDELKFQHQSQNRLYSRFPQLFFDGIEQFVAALMMEDVATGQISMELINPPLITTGGVPFTGTSMDTEAVRGVLSQTIEHLQAQINDAVSNVTQPSDIPFIALHLVASQYLNICRDLSLAINDHGPGRPSMLGLATANLRDPIYRSLLFRLNRLVSSYEVGAPLVSQLPKASLESIFVSHLRTFEQIVDTDLINVMDQQLLQTHRNNLRLLRRRLVARQRRLNHGSFHITLELSAPAEISVQTDLYLALRNQSRPRMHLDGFVSTLRKGINVFQRHFSSCTLGCGDATMSQLYATNSPATDGTRSHGLPPHLLVPRGAEEGLKLQLIIELTEPGLENEWSGAILHKETTDVLIFHH</sequence>
<dbReference type="GO" id="GO:0045735">
    <property type="term" value="F:nutrient reservoir activity"/>
    <property type="evidence" value="ECO:0007669"/>
    <property type="project" value="UniProtKB-ARBA"/>
</dbReference>
<protein>
    <submittedName>
        <fullName evidence="4">Blast:Fat-body protein 1</fullName>
    </submittedName>
</protein>